<evidence type="ECO:0000313" key="4">
    <source>
        <dbReference type="EMBL" id="GAA2634713.1"/>
    </source>
</evidence>
<evidence type="ECO:0000259" key="3">
    <source>
        <dbReference type="Pfam" id="PF13581"/>
    </source>
</evidence>
<keyword evidence="1" id="KW-0723">Serine/threonine-protein kinase</keyword>
<dbReference type="InterPro" id="IPR050267">
    <property type="entry name" value="Anti-sigma-factor_SerPK"/>
</dbReference>
<keyword evidence="1" id="KW-0808">Transferase</keyword>
<dbReference type="RefSeq" id="WP_344548396.1">
    <property type="nucleotide sequence ID" value="NZ_BAAATD010000019.1"/>
</dbReference>
<dbReference type="Gene3D" id="3.30.565.10">
    <property type="entry name" value="Histidine kinase-like ATPase, C-terminal domain"/>
    <property type="match status" value="1"/>
</dbReference>
<comment type="caution">
    <text evidence="4">The sequence shown here is derived from an EMBL/GenBank/DDBJ whole genome shotgun (WGS) entry which is preliminary data.</text>
</comment>
<feature type="compositionally biased region" description="Basic residues" evidence="2">
    <location>
        <begin position="186"/>
        <end position="195"/>
    </location>
</feature>
<proteinExistence type="predicted"/>
<keyword evidence="1" id="KW-0418">Kinase</keyword>
<dbReference type="EMBL" id="BAAATD010000019">
    <property type="protein sequence ID" value="GAA2634713.1"/>
    <property type="molecule type" value="Genomic_DNA"/>
</dbReference>
<reference evidence="4 5" key="1">
    <citation type="journal article" date="2019" name="Int. J. Syst. Evol. Microbiol.">
        <title>The Global Catalogue of Microorganisms (GCM) 10K type strain sequencing project: providing services to taxonomists for standard genome sequencing and annotation.</title>
        <authorList>
            <consortium name="The Broad Institute Genomics Platform"/>
            <consortium name="The Broad Institute Genome Sequencing Center for Infectious Disease"/>
            <person name="Wu L."/>
            <person name="Ma J."/>
        </authorList>
    </citation>
    <scope>NUCLEOTIDE SEQUENCE [LARGE SCALE GENOMIC DNA]</scope>
    <source>
        <strain evidence="4 5">JCM 6833</strain>
    </source>
</reference>
<dbReference type="SUPFAM" id="SSF55874">
    <property type="entry name" value="ATPase domain of HSP90 chaperone/DNA topoisomerase II/histidine kinase"/>
    <property type="match status" value="1"/>
</dbReference>
<name>A0ABN3QTZ3_9ACTN</name>
<keyword evidence="5" id="KW-1185">Reference proteome</keyword>
<dbReference type="PANTHER" id="PTHR35526">
    <property type="entry name" value="ANTI-SIGMA-F FACTOR RSBW-RELATED"/>
    <property type="match status" value="1"/>
</dbReference>
<accession>A0ABN3QTZ3</accession>
<sequence>MTTLSERLQAHGREFRKGVIATPAVVGMLRDLTELHLHKWGLSAQVETATLVVSELVTNAVNVSRGRLIGFQVVCLPAVLVIEVWDPAEAKPAMKKVGPVETTGRGLLIVETVTQAWGIRDHPPETGGKTVWACLALESLNPLLDGRGFEAGHGNPQDFPISSGRSQVAEPAPDGSAPRSPGGFKQRGKGPRQRL</sequence>
<protein>
    <recommendedName>
        <fullName evidence="3">Histidine kinase/HSP90-like ATPase domain-containing protein</fullName>
    </recommendedName>
</protein>
<feature type="domain" description="Histidine kinase/HSP90-like ATPase" evidence="3">
    <location>
        <begin position="21"/>
        <end position="133"/>
    </location>
</feature>
<dbReference type="Pfam" id="PF13581">
    <property type="entry name" value="HATPase_c_2"/>
    <property type="match status" value="1"/>
</dbReference>
<organism evidence="4 5">
    <name type="scientific">Actinomadura fulvescens</name>
    <dbReference type="NCBI Taxonomy" id="46160"/>
    <lineage>
        <taxon>Bacteria</taxon>
        <taxon>Bacillati</taxon>
        <taxon>Actinomycetota</taxon>
        <taxon>Actinomycetes</taxon>
        <taxon>Streptosporangiales</taxon>
        <taxon>Thermomonosporaceae</taxon>
        <taxon>Actinomadura</taxon>
    </lineage>
</organism>
<feature type="region of interest" description="Disordered" evidence="2">
    <location>
        <begin position="148"/>
        <end position="195"/>
    </location>
</feature>
<dbReference type="InterPro" id="IPR003594">
    <property type="entry name" value="HATPase_dom"/>
</dbReference>
<evidence type="ECO:0000313" key="5">
    <source>
        <dbReference type="Proteomes" id="UP001501509"/>
    </source>
</evidence>
<dbReference type="Proteomes" id="UP001501509">
    <property type="component" value="Unassembled WGS sequence"/>
</dbReference>
<dbReference type="CDD" id="cd16936">
    <property type="entry name" value="HATPase_RsbW-like"/>
    <property type="match status" value="1"/>
</dbReference>
<dbReference type="PANTHER" id="PTHR35526:SF3">
    <property type="entry name" value="ANTI-SIGMA-F FACTOR RSBW"/>
    <property type="match status" value="1"/>
</dbReference>
<evidence type="ECO:0000256" key="2">
    <source>
        <dbReference type="SAM" id="MobiDB-lite"/>
    </source>
</evidence>
<gene>
    <name evidence="4" type="ORF">GCM10010411_86930</name>
</gene>
<dbReference type="InterPro" id="IPR036890">
    <property type="entry name" value="HATPase_C_sf"/>
</dbReference>
<evidence type="ECO:0000256" key="1">
    <source>
        <dbReference type="ARBA" id="ARBA00022527"/>
    </source>
</evidence>